<accession>A0A1G9C4V8</accession>
<evidence type="ECO:0000256" key="1">
    <source>
        <dbReference type="SAM" id="Coils"/>
    </source>
</evidence>
<reference evidence="3 4" key="1">
    <citation type="submission" date="2016-10" db="EMBL/GenBank/DDBJ databases">
        <authorList>
            <person name="de Groot N.N."/>
        </authorList>
    </citation>
    <scope>NUCLEOTIDE SEQUENCE [LARGE SCALE GENOMIC DNA]</scope>
    <source>
        <strain evidence="3 4">DSM 18346</strain>
    </source>
</reference>
<evidence type="ECO:0000256" key="2">
    <source>
        <dbReference type="SAM" id="Phobius"/>
    </source>
</evidence>
<keyword evidence="2" id="KW-0472">Membrane</keyword>
<keyword evidence="1" id="KW-0175">Coiled coil</keyword>
<organism evidence="3 4">
    <name type="scientific">Natronincola ferrireducens</name>
    <dbReference type="NCBI Taxonomy" id="393762"/>
    <lineage>
        <taxon>Bacteria</taxon>
        <taxon>Bacillati</taxon>
        <taxon>Bacillota</taxon>
        <taxon>Clostridia</taxon>
        <taxon>Peptostreptococcales</taxon>
        <taxon>Natronincolaceae</taxon>
        <taxon>Natronincola</taxon>
    </lineage>
</organism>
<dbReference type="EMBL" id="FNFP01000002">
    <property type="protein sequence ID" value="SDK46385.1"/>
    <property type="molecule type" value="Genomic_DNA"/>
</dbReference>
<keyword evidence="2" id="KW-1133">Transmembrane helix</keyword>
<proteinExistence type="predicted"/>
<protein>
    <submittedName>
        <fullName evidence="3">Uncharacterized protein</fullName>
    </submittedName>
</protein>
<evidence type="ECO:0000313" key="4">
    <source>
        <dbReference type="Proteomes" id="UP000198718"/>
    </source>
</evidence>
<dbReference type="RefSeq" id="WP_090552438.1">
    <property type="nucleotide sequence ID" value="NZ_FNFP01000002.1"/>
</dbReference>
<dbReference type="STRING" id="393762.SAMN05660472_01356"/>
<dbReference type="AlphaFoldDB" id="A0A1G9C4V8"/>
<keyword evidence="2" id="KW-0812">Transmembrane</keyword>
<evidence type="ECO:0000313" key="3">
    <source>
        <dbReference type="EMBL" id="SDK46385.1"/>
    </source>
</evidence>
<dbReference type="Proteomes" id="UP000198718">
    <property type="component" value="Unassembled WGS sequence"/>
</dbReference>
<keyword evidence="4" id="KW-1185">Reference proteome</keyword>
<feature type="transmembrane region" description="Helical" evidence="2">
    <location>
        <begin position="6"/>
        <end position="23"/>
    </location>
</feature>
<name>A0A1G9C4V8_9FIRM</name>
<dbReference type="OrthoDB" id="1956247at2"/>
<sequence>MDYNSIIILIGSIIIIVALYFLLRNKKEDFYGEYITTSPLNENHIKDFERLIREGNQKTIDEINRLKLEIRELKKHVKTMENLIEEHKKDDSLQNENFNNMEEENFNYLLNYNKFIHKNKDVIELFKNNKTPEEIARILNKSIREVEMVTKLVK</sequence>
<feature type="coiled-coil region" evidence="1">
    <location>
        <begin position="56"/>
        <end position="90"/>
    </location>
</feature>
<gene>
    <name evidence="3" type="ORF">SAMN05660472_01356</name>
</gene>